<protein>
    <submittedName>
        <fullName evidence="1">Uncharacterized protein</fullName>
    </submittedName>
</protein>
<dbReference type="AlphaFoldDB" id="A0A1G2SGS9"/>
<reference evidence="1 2" key="1">
    <citation type="journal article" date="2016" name="Nat. Commun.">
        <title>Thousands of microbial genomes shed light on interconnected biogeochemical processes in an aquifer system.</title>
        <authorList>
            <person name="Anantharaman K."/>
            <person name="Brown C.T."/>
            <person name="Hug L.A."/>
            <person name="Sharon I."/>
            <person name="Castelle C.J."/>
            <person name="Probst A.J."/>
            <person name="Thomas B.C."/>
            <person name="Singh A."/>
            <person name="Wilkins M.J."/>
            <person name="Karaoz U."/>
            <person name="Brodie E.L."/>
            <person name="Williams K.H."/>
            <person name="Hubbard S.S."/>
            <person name="Banfield J.F."/>
        </authorList>
    </citation>
    <scope>NUCLEOTIDE SEQUENCE [LARGE SCALE GENOMIC DNA]</scope>
</reference>
<proteinExistence type="predicted"/>
<comment type="caution">
    <text evidence="1">The sequence shown here is derived from an EMBL/GenBank/DDBJ whole genome shotgun (WGS) entry which is preliminary data.</text>
</comment>
<dbReference type="STRING" id="1802727.A2937_00375"/>
<name>A0A1G2SGS9_9BACT</name>
<evidence type="ECO:0000313" key="1">
    <source>
        <dbReference type="EMBL" id="OHA84240.1"/>
    </source>
</evidence>
<accession>A0A1G2SGS9</accession>
<sequence length="262" mass="28216">MKPQFKKLFSIILALLVGVGIILFAWGGELFTSNSASNKHEGGEWKNALQIIPQGSSSKMLGAQRGGAQSEATTTTDILARNLLVDYALLQKNSATTTMSDADAQMIAQSLVSKIELPKGTVYTLRDLNISSDNSGAALATYSEKVSAAMQSFALVHTTNEIALVSSALTTKDAQKLEGLTRIAAQYATLNKNLLAIKTPSEIAPLHLRLVQSYSNIGALIIVMQKMFTDPMQGLAALIQHKKETAALEILAKEYRDYTPAQ</sequence>
<evidence type="ECO:0000313" key="2">
    <source>
        <dbReference type="Proteomes" id="UP000177987"/>
    </source>
</evidence>
<gene>
    <name evidence="1" type="ORF">A2937_00375</name>
</gene>
<dbReference type="Proteomes" id="UP000177987">
    <property type="component" value="Unassembled WGS sequence"/>
</dbReference>
<organism evidence="1 2">
    <name type="scientific">Candidatus Yonathbacteria bacterium RIFCSPLOWO2_01_FULL_47_33b</name>
    <dbReference type="NCBI Taxonomy" id="1802727"/>
    <lineage>
        <taxon>Bacteria</taxon>
        <taxon>Candidatus Yonathiibacteriota</taxon>
    </lineage>
</organism>
<dbReference type="EMBL" id="MHUW01000004">
    <property type="protein sequence ID" value="OHA84240.1"/>
    <property type="molecule type" value="Genomic_DNA"/>
</dbReference>